<evidence type="ECO:0000313" key="1">
    <source>
        <dbReference type="EMBL" id="KFM06690.1"/>
    </source>
</evidence>
<protein>
    <submittedName>
        <fullName evidence="1">Uncharacterized protein</fullName>
    </submittedName>
</protein>
<name>A0A087QZN6_APTFO</name>
<dbReference type="EMBL" id="KL226002">
    <property type="protein sequence ID" value="KFM06690.1"/>
    <property type="molecule type" value="Genomic_DNA"/>
</dbReference>
<sequence>GSKRALKRPNLCAGVEFNLQLKSLSGDHREKTGDI</sequence>
<accession>A0A087QZN6</accession>
<feature type="non-terminal residue" evidence="1">
    <location>
        <position position="35"/>
    </location>
</feature>
<keyword evidence="2" id="KW-1185">Reference proteome</keyword>
<evidence type="ECO:0000313" key="2">
    <source>
        <dbReference type="Proteomes" id="UP000053286"/>
    </source>
</evidence>
<reference evidence="1 2" key="1">
    <citation type="submission" date="2014-04" db="EMBL/GenBank/DDBJ databases">
        <title>Genome evolution of avian class.</title>
        <authorList>
            <person name="Zhang G."/>
            <person name="Li C."/>
        </authorList>
    </citation>
    <scope>NUCLEOTIDE SEQUENCE [LARGE SCALE GENOMIC DNA]</scope>
    <source>
        <strain evidence="1">BGI_AS27</strain>
    </source>
</reference>
<organism evidence="1 2">
    <name type="scientific">Aptenodytes forsteri</name>
    <name type="common">Emperor penguin</name>
    <dbReference type="NCBI Taxonomy" id="9233"/>
    <lineage>
        <taxon>Eukaryota</taxon>
        <taxon>Metazoa</taxon>
        <taxon>Chordata</taxon>
        <taxon>Craniata</taxon>
        <taxon>Vertebrata</taxon>
        <taxon>Euteleostomi</taxon>
        <taxon>Archelosauria</taxon>
        <taxon>Archosauria</taxon>
        <taxon>Dinosauria</taxon>
        <taxon>Saurischia</taxon>
        <taxon>Theropoda</taxon>
        <taxon>Coelurosauria</taxon>
        <taxon>Aves</taxon>
        <taxon>Neognathae</taxon>
        <taxon>Neoaves</taxon>
        <taxon>Aequornithes</taxon>
        <taxon>Sphenisciformes</taxon>
        <taxon>Spheniscidae</taxon>
        <taxon>Aptenodytes</taxon>
    </lineage>
</organism>
<dbReference type="Proteomes" id="UP000053286">
    <property type="component" value="Unassembled WGS sequence"/>
</dbReference>
<feature type="non-terminal residue" evidence="1">
    <location>
        <position position="1"/>
    </location>
</feature>
<dbReference type="AlphaFoldDB" id="A0A087QZN6"/>
<gene>
    <name evidence="1" type="ORF">AS27_02848</name>
</gene>
<proteinExistence type="predicted"/>